<dbReference type="InterPro" id="IPR035959">
    <property type="entry name" value="RutC-like_sf"/>
</dbReference>
<dbReference type="Pfam" id="PF24864">
    <property type="entry name" value="DUF7730"/>
    <property type="match status" value="2"/>
</dbReference>
<reference evidence="3" key="2">
    <citation type="submission" date="2020-08" db="EMBL/GenBank/DDBJ databases">
        <title>Draft Genome Sequence of Cumin Blight Pathogen Alternaria burnsii.</title>
        <authorList>
            <person name="Feng Z."/>
        </authorList>
    </citation>
    <scope>NUCLEOTIDE SEQUENCE</scope>
    <source>
        <strain evidence="3">CBS107.38</strain>
    </source>
</reference>
<dbReference type="PANTHER" id="PTHR38790:SF9">
    <property type="entry name" value="F-BOX DOMAIN-CONTAINING PROTEIN"/>
    <property type="match status" value="1"/>
</dbReference>
<keyword evidence="4" id="KW-1185">Reference proteome</keyword>
<sequence>MPPLFAPILPSSHPHPRPNSTMKPKKFLLDRLPGIRWAPHDIPSTESSSSKPKSRNPFALKSSAPQHGAVRPRKSTLSLTSEPDVEVDARTHAQGQSIFFARLPIELRRMVYEYVMGAEIVHLTLSTKKKRFGHFLCNSEGDGREYMCRVLVFGKKGARLYSGGVTIARVCRRMYSEAIPYLYSAHTFSLLHITHLLYLPSSIPQPRLDSIRTLHLRWAIRALPYLRRGPSNRLAYREDTANWEKGWGIIAGMQGLRHLQVMLIDPSPQQLWEANWVELEDILLDSVRAVKRPRDAVVILPYPSCRTDWDMGDSTVRLRVLDDGLGTGDQCAALLEVRRTLVLIPISPIMSHLQYFDYPGFGERSKRDLNYSQAVRIDNRIEVSGQGGWDRTTEEYPDDLSKEVDQAFDNVEHAICQAGGTGWDQVYRTRIYITVPLDDIAEPIIRNMKERCKKHGPLMTVVQVVAFYSEAVEYLYRANEFFISTDLEDFPTAGYLSYFFQPQRIAQISNLNIEWDLDRHQYFNVNLMPDHHRREWYRSWDGLSNMTGLRRLHIKFYFCLDLWQGCYGEFWEQNNKELLQPIKNITAPRDFLITLPNWQCSTNIDENPTRAKTSDQLYRFFGVHDSKKQNAAKTQHDNDA</sequence>
<dbReference type="RefSeq" id="XP_038790767.1">
    <property type="nucleotide sequence ID" value="XM_038927475.1"/>
</dbReference>
<name>A0A8H7EM51_9PLEO</name>
<dbReference type="Proteomes" id="UP000596902">
    <property type="component" value="Unassembled WGS sequence"/>
</dbReference>
<protein>
    <recommendedName>
        <fullName evidence="2">DUF7730 domain-containing protein</fullName>
    </recommendedName>
</protein>
<feature type="region of interest" description="Disordered" evidence="1">
    <location>
        <begin position="1"/>
        <end position="25"/>
    </location>
</feature>
<feature type="region of interest" description="Disordered" evidence="1">
    <location>
        <begin position="38"/>
        <end position="83"/>
    </location>
</feature>
<reference evidence="3" key="1">
    <citation type="submission" date="2020-01" db="EMBL/GenBank/DDBJ databases">
        <authorList>
            <person name="Feng Z.H.Z."/>
        </authorList>
    </citation>
    <scope>NUCLEOTIDE SEQUENCE</scope>
    <source>
        <strain evidence="3">CBS107.38</strain>
    </source>
</reference>
<accession>A0A8H7EM51</accession>
<evidence type="ECO:0000313" key="4">
    <source>
        <dbReference type="Proteomes" id="UP000596902"/>
    </source>
</evidence>
<evidence type="ECO:0000313" key="3">
    <source>
        <dbReference type="EMBL" id="KAF7680777.1"/>
    </source>
</evidence>
<dbReference type="PANTHER" id="PTHR38790">
    <property type="entry name" value="2EXR DOMAIN-CONTAINING PROTEIN-RELATED"/>
    <property type="match status" value="1"/>
</dbReference>
<dbReference type="AlphaFoldDB" id="A0A8H7EM51"/>
<dbReference type="EMBL" id="JAAABM010000002">
    <property type="protein sequence ID" value="KAF7680777.1"/>
    <property type="molecule type" value="Genomic_DNA"/>
</dbReference>
<feature type="domain" description="DUF7730" evidence="2">
    <location>
        <begin position="92"/>
        <end position="320"/>
    </location>
</feature>
<gene>
    <name evidence="3" type="ORF">GT037_002428</name>
</gene>
<comment type="caution">
    <text evidence="3">The sequence shown here is derived from an EMBL/GenBank/DDBJ whole genome shotgun (WGS) entry which is preliminary data.</text>
</comment>
<feature type="domain" description="DUF7730" evidence="2">
    <location>
        <begin position="461"/>
        <end position="609"/>
    </location>
</feature>
<proteinExistence type="predicted"/>
<dbReference type="SUPFAM" id="SSF55298">
    <property type="entry name" value="YjgF-like"/>
    <property type="match status" value="1"/>
</dbReference>
<evidence type="ECO:0000256" key="1">
    <source>
        <dbReference type="SAM" id="MobiDB-lite"/>
    </source>
</evidence>
<organism evidence="3 4">
    <name type="scientific">Alternaria burnsii</name>
    <dbReference type="NCBI Taxonomy" id="1187904"/>
    <lineage>
        <taxon>Eukaryota</taxon>
        <taxon>Fungi</taxon>
        <taxon>Dikarya</taxon>
        <taxon>Ascomycota</taxon>
        <taxon>Pezizomycotina</taxon>
        <taxon>Dothideomycetes</taxon>
        <taxon>Pleosporomycetidae</taxon>
        <taxon>Pleosporales</taxon>
        <taxon>Pleosporineae</taxon>
        <taxon>Pleosporaceae</taxon>
        <taxon>Alternaria</taxon>
        <taxon>Alternaria sect. Alternaria</taxon>
    </lineage>
</organism>
<evidence type="ECO:0000259" key="2">
    <source>
        <dbReference type="Pfam" id="PF24864"/>
    </source>
</evidence>
<dbReference type="Gene3D" id="3.30.1330.40">
    <property type="entry name" value="RutC-like"/>
    <property type="match status" value="1"/>
</dbReference>
<dbReference type="InterPro" id="IPR056632">
    <property type="entry name" value="DUF7730"/>
</dbReference>
<dbReference type="GeneID" id="62200653"/>